<dbReference type="Proteomes" id="UP000242972">
    <property type="component" value="Unassembled WGS sequence"/>
</dbReference>
<sequence length="598" mass="67408">MIYSLFPVVSTLKESDLDHIYQVTHITPPADLSQVTARLASPDYIAETLKALTRQEQQQLLRWILQGREDMLIPVSMVGPSRHELITKLGQWGLVYQVQTHPQSWTYVIPHELVGPLLQVLVIQPSNALKAIAHSKLSPRESSESPVWWSLIHDLFMVLSHARRDPLQLTQEGQVYRRVVSKLGQKCWHKGHLSSVESTIYAANALGLLLADANQKFLSASPTAGQFWQLDGQRIFGLMEQYLATYYGMVLQKLLWNLAALLEPDQWLDLSKVKSWVQDQKATGMRVYNIDNFVHFTTELGLTEKDGASFRLSDPAYWAWHQHYEPPEPQVVVIQPTGEVLVPPNASYHDRWIVDQHASPVKWDRMAVYRIDRESVADAIQRGISVDDYISQWTHISRTHIPGNVEANIRDWYRALGRHRVVRATLIHSVDAVESQQVEQILGKSEPFLERLSPQDLIIEDTRLEAVQKTLDRAGIAMLPSIYAPGEATISKAAPIGLYATGHPALTPVDPPLLAVTVPEALLLATMDVYTVQRVLHNALANQQIITVYFKEPQETKAKTITMISGYISQGKLQGVDINQKAFAIPLHKVVLVEPIAQ</sequence>
<reference evidence="2 3" key="1">
    <citation type="journal article" date="2014" name="BMC Genomics">
        <title>Comparison of environmental and isolate Sulfobacillus genomes reveals diverse carbon, sulfur, nitrogen, and hydrogen metabolisms.</title>
        <authorList>
            <person name="Justice N.B."/>
            <person name="Norman A."/>
            <person name="Brown C.T."/>
            <person name="Singh A."/>
            <person name="Thomas B.C."/>
            <person name="Banfield J.F."/>
        </authorList>
    </citation>
    <scope>NUCLEOTIDE SEQUENCE [LARGE SCALE GENOMIC DNA]</scope>
    <source>
        <strain evidence="2">AMDSBA4</strain>
    </source>
</reference>
<organism evidence="2 3">
    <name type="scientific">Sulfobacillus benefaciens</name>
    <dbReference type="NCBI Taxonomy" id="453960"/>
    <lineage>
        <taxon>Bacteria</taxon>
        <taxon>Bacillati</taxon>
        <taxon>Bacillota</taxon>
        <taxon>Clostridia</taxon>
        <taxon>Eubacteriales</taxon>
        <taxon>Clostridiales Family XVII. Incertae Sedis</taxon>
        <taxon>Sulfobacillus</taxon>
    </lineage>
</organism>
<protein>
    <recommendedName>
        <fullName evidence="1">Helicase XPB/Ssl2 N-terminal domain-containing protein</fullName>
    </recommendedName>
</protein>
<dbReference type="AlphaFoldDB" id="A0A2T2XGR9"/>
<gene>
    <name evidence="2" type="ORF">C7B46_08860</name>
</gene>
<evidence type="ECO:0000259" key="1">
    <source>
        <dbReference type="Pfam" id="PF13625"/>
    </source>
</evidence>
<comment type="caution">
    <text evidence="2">The sequence shown here is derived from an EMBL/GenBank/DDBJ whole genome shotgun (WGS) entry which is preliminary data.</text>
</comment>
<dbReference type="EMBL" id="PXYW01000017">
    <property type="protein sequence ID" value="PSR33705.1"/>
    <property type="molecule type" value="Genomic_DNA"/>
</dbReference>
<name>A0A2T2XGR9_9FIRM</name>
<evidence type="ECO:0000313" key="3">
    <source>
        <dbReference type="Proteomes" id="UP000242972"/>
    </source>
</evidence>
<accession>A0A2T2XGR9</accession>
<dbReference type="Pfam" id="PF13625">
    <property type="entry name" value="Helicase_C_3"/>
    <property type="match status" value="1"/>
</dbReference>
<feature type="domain" description="Helicase XPB/Ssl2 N-terminal" evidence="1">
    <location>
        <begin position="332"/>
        <end position="432"/>
    </location>
</feature>
<dbReference type="InterPro" id="IPR032830">
    <property type="entry name" value="XPB/Ssl2_N"/>
</dbReference>
<evidence type="ECO:0000313" key="2">
    <source>
        <dbReference type="EMBL" id="PSR33705.1"/>
    </source>
</evidence>
<proteinExistence type="predicted"/>